<dbReference type="Proteomes" id="UP000217076">
    <property type="component" value="Unassembled WGS sequence"/>
</dbReference>
<sequence>MPDPTILTEMILPDQANHYGTLFGGRGLSLMTRAAFVAASRHAREKVVLVACHDARFDEPVPMGSLFVLGATVVGVGRSSMRVHVEGVCERPEAGTRRQVSQATFTMVAVDAAGRPVPVPPLEADAA</sequence>
<evidence type="ECO:0000256" key="2">
    <source>
        <dbReference type="ARBA" id="ARBA00022801"/>
    </source>
</evidence>
<gene>
    <name evidence="5" type="ORF">SAMN05421742_104148</name>
</gene>
<protein>
    <submittedName>
        <fullName evidence="5">Acyl-CoA hydrolase</fullName>
    </submittedName>
</protein>
<dbReference type="InterPro" id="IPR029069">
    <property type="entry name" value="HotDog_dom_sf"/>
</dbReference>
<dbReference type="CDD" id="cd03442">
    <property type="entry name" value="BFIT_BACH"/>
    <property type="match status" value="1"/>
</dbReference>
<dbReference type="InterPro" id="IPR006683">
    <property type="entry name" value="Thioestr_dom"/>
</dbReference>
<dbReference type="Pfam" id="PF03061">
    <property type="entry name" value="4HBT"/>
    <property type="match status" value="1"/>
</dbReference>
<dbReference type="OrthoDB" id="9801856at2"/>
<evidence type="ECO:0000259" key="4">
    <source>
        <dbReference type="PROSITE" id="PS51770"/>
    </source>
</evidence>
<accession>A0A1G7ZLT8</accession>
<keyword evidence="6" id="KW-1185">Reference proteome</keyword>
<dbReference type="SUPFAM" id="SSF54637">
    <property type="entry name" value="Thioesterase/thiol ester dehydrase-isomerase"/>
    <property type="match status" value="1"/>
</dbReference>
<evidence type="ECO:0000256" key="3">
    <source>
        <dbReference type="PROSITE-ProRule" id="PRU01106"/>
    </source>
</evidence>
<keyword evidence="2 3" id="KW-0378">Hydrolase</keyword>
<evidence type="ECO:0000313" key="5">
    <source>
        <dbReference type="EMBL" id="SDH09619.1"/>
    </source>
</evidence>
<dbReference type="RefSeq" id="WP_092617880.1">
    <property type="nucleotide sequence ID" value="NZ_FNCV01000004.1"/>
</dbReference>
<dbReference type="Gene3D" id="3.10.129.10">
    <property type="entry name" value="Hotdog Thioesterase"/>
    <property type="match status" value="1"/>
</dbReference>
<name>A0A1G7ZLT8_9PROT</name>
<dbReference type="STRING" id="83401.SAMN05421742_104148"/>
<dbReference type="EMBL" id="FNCV01000004">
    <property type="protein sequence ID" value="SDH09619.1"/>
    <property type="molecule type" value="Genomic_DNA"/>
</dbReference>
<evidence type="ECO:0000256" key="1">
    <source>
        <dbReference type="ARBA" id="ARBA00010458"/>
    </source>
</evidence>
<evidence type="ECO:0000313" key="6">
    <source>
        <dbReference type="Proteomes" id="UP000217076"/>
    </source>
</evidence>
<organism evidence="5 6">
    <name type="scientific">Roseospirillum parvum</name>
    <dbReference type="NCBI Taxonomy" id="83401"/>
    <lineage>
        <taxon>Bacteria</taxon>
        <taxon>Pseudomonadati</taxon>
        <taxon>Pseudomonadota</taxon>
        <taxon>Alphaproteobacteria</taxon>
        <taxon>Rhodospirillales</taxon>
        <taxon>Rhodospirillaceae</taxon>
        <taxon>Roseospirillum</taxon>
    </lineage>
</organism>
<reference evidence="6" key="1">
    <citation type="submission" date="2016-10" db="EMBL/GenBank/DDBJ databases">
        <authorList>
            <person name="Varghese N."/>
            <person name="Submissions S."/>
        </authorList>
    </citation>
    <scope>NUCLEOTIDE SEQUENCE [LARGE SCALE GENOMIC DNA]</scope>
    <source>
        <strain evidence="6">930I</strain>
    </source>
</reference>
<proteinExistence type="inferred from homology"/>
<dbReference type="InterPro" id="IPR033120">
    <property type="entry name" value="HOTDOG_ACOT"/>
</dbReference>
<dbReference type="GO" id="GO:0005737">
    <property type="term" value="C:cytoplasm"/>
    <property type="evidence" value="ECO:0007669"/>
    <property type="project" value="TreeGrafter"/>
</dbReference>
<feature type="domain" description="HotDog ACOT-type" evidence="4">
    <location>
        <begin position="1"/>
        <end position="113"/>
    </location>
</feature>
<dbReference type="AlphaFoldDB" id="A0A1G7ZLT8"/>
<dbReference type="GO" id="GO:0006637">
    <property type="term" value="P:acyl-CoA metabolic process"/>
    <property type="evidence" value="ECO:0007669"/>
    <property type="project" value="TreeGrafter"/>
</dbReference>
<comment type="similarity">
    <text evidence="1">Belongs to the acyl coenzyme A hydrolase family.</text>
</comment>
<dbReference type="PROSITE" id="PS51770">
    <property type="entry name" value="HOTDOG_ACOT"/>
    <property type="match status" value="1"/>
</dbReference>
<dbReference type="GO" id="GO:0052816">
    <property type="term" value="F:long-chain fatty acyl-CoA hydrolase activity"/>
    <property type="evidence" value="ECO:0007669"/>
    <property type="project" value="TreeGrafter"/>
</dbReference>
<dbReference type="InterPro" id="IPR040170">
    <property type="entry name" value="Cytosol_ACT"/>
</dbReference>
<dbReference type="PANTHER" id="PTHR11049">
    <property type="entry name" value="ACYL COENZYME A THIOESTER HYDROLASE"/>
    <property type="match status" value="1"/>
</dbReference>